<keyword evidence="2" id="KW-0472">Membrane</keyword>
<evidence type="ECO:0000259" key="3">
    <source>
        <dbReference type="Pfam" id="PF13383"/>
    </source>
</evidence>
<sequence>MSEISTNQPHYCGLGESDVEPSSSLLGRPPRTARPAAIGVTDLSAIVSLLPAPLGNRRANSRLVFPVASAALIALALFALLSSPLAHPRRASAERERDYEIARSQSFGFFDDVSSATWERMRDRSRSSSPHNDEKLGLRSEFANRDDPARWYRDNWDPDFTCPGERRVGGGGDSGKWVCDPHRIRSRADRRNKDGGGGCLVYSIGLPPEAMERTGGDFNLAFERSLMDELNGGCEVHVFDHRLSTSENYQGIHESGIILHPWSVEGELDRGKGRRTHLTFAETVRKLGHGGMTLDVLKVDCEGCEWTQYQDWFDESSSKSSSVAAIDQLLIELHGAPNSDNAFFEWIRSKGYVIFHKELDAQYGGMSVEYGFFRLRKDFFED</sequence>
<keyword evidence="2" id="KW-0812">Transmembrane</keyword>
<dbReference type="InterPro" id="IPR025714">
    <property type="entry name" value="Methyltranfer_dom"/>
</dbReference>
<evidence type="ECO:0000256" key="1">
    <source>
        <dbReference type="SAM" id="MobiDB-lite"/>
    </source>
</evidence>
<evidence type="ECO:0000256" key="2">
    <source>
        <dbReference type="SAM" id="Phobius"/>
    </source>
</evidence>
<evidence type="ECO:0000313" key="4">
    <source>
        <dbReference type="EMBL" id="CAE2208893.1"/>
    </source>
</evidence>
<gene>
    <name evidence="4" type="ORF">OAUR00152_LOCUS3779</name>
</gene>
<proteinExistence type="predicted"/>
<feature type="domain" description="Methyltransferase" evidence="3">
    <location>
        <begin position="101"/>
        <end position="373"/>
    </location>
</feature>
<dbReference type="AlphaFoldDB" id="A0A7S4M9I2"/>
<organism evidence="4">
    <name type="scientific">Odontella aurita</name>
    <dbReference type="NCBI Taxonomy" id="265563"/>
    <lineage>
        <taxon>Eukaryota</taxon>
        <taxon>Sar</taxon>
        <taxon>Stramenopiles</taxon>
        <taxon>Ochrophyta</taxon>
        <taxon>Bacillariophyta</taxon>
        <taxon>Mediophyceae</taxon>
        <taxon>Biddulphiophycidae</taxon>
        <taxon>Eupodiscales</taxon>
        <taxon>Odontellaceae</taxon>
        <taxon>Odontella</taxon>
    </lineage>
</organism>
<dbReference type="Pfam" id="PF13383">
    <property type="entry name" value="Methyltransf_22"/>
    <property type="match status" value="1"/>
</dbReference>
<feature type="region of interest" description="Disordered" evidence="1">
    <location>
        <begin position="1"/>
        <end position="30"/>
    </location>
</feature>
<protein>
    <recommendedName>
        <fullName evidence="3">Methyltransferase domain-containing protein</fullName>
    </recommendedName>
</protein>
<dbReference type="PANTHER" id="PTHR32026:SF27">
    <property type="entry name" value="METHYLTRANSFERASE FKBM DOMAIN-CONTAINING PROTEIN-RELATED"/>
    <property type="match status" value="1"/>
</dbReference>
<dbReference type="EMBL" id="HBKQ01005509">
    <property type="protein sequence ID" value="CAE2208893.1"/>
    <property type="molecule type" value="Transcribed_RNA"/>
</dbReference>
<reference evidence="4" key="1">
    <citation type="submission" date="2021-01" db="EMBL/GenBank/DDBJ databases">
        <authorList>
            <person name="Corre E."/>
            <person name="Pelletier E."/>
            <person name="Niang G."/>
            <person name="Scheremetjew M."/>
            <person name="Finn R."/>
            <person name="Kale V."/>
            <person name="Holt S."/>
            <person name="Cochrane G."/>
            <person name="Meng A."/>
            <person name="Brown T."/>
            <person name="Cohen L."/>
        </authorList>
    </citation>
    <scope>NUCLEOTIDE SEQUENCE</scope>
    <source>
        <strain evidence="4">Isolate 1302-5</strain>
    </source>
</reference>
<keyword evidence="2" id="KW-1133">Transmembrane helix</keyword>
<dbReference type="PANTHER" id="PTHR32026">
    <property type="entry name" value="METHYLTRANSFERASE-LIKE PROTEIN 24"/>
    <property type="match status" value="1"/>
</dbReference>
<accession>A0A7S4M9I2</accession>
<name>A0A7S4M9I2_9STRA</name>
<feature type="transmembrane region" description="Helical" evidence="2">
    <location>
        <begin position="63"/>
        <end position="81"/>
    </location>
</feature>
<dbReference type="InterPro" id="IPR026913">
    <property type="entry name" value="METTL24"/>
</dbReference>